<dbReference type="Proteomes" id="UP000256541">
    <property type="component" value="Unassembled WGS sequence"/>
</dbReference>
<comment type="caution">
    <text evidence="2">The sequence shown here is derived from an EMBL/GenBank/DDBJ whole genome shotgun (WGS) entry which is preliminary data.</text>
</comment>
<dbReference type="AlphaFoldDB" id="A0A3E0VRT4"/>
<feature type="transmembrane region" description="Helical" evidence="1">
    <location>
        <begin position="47"/>
        <end position="66"/>
    </location>
</feature>
<protein>
    <submittedName>
        <fullName evidence="2">Uncharacterized protein</fullName>
    </submittedName>
</protein>
<organism evidence="2 3">
    <name type="scientific">Subtercola boreus</name>
    <dbReference type="NCBI Taxonomy" id="120213"/>
    <lineage>
        <taxon>Bacteria</taxon>
        <taxon>Bacillati</taxon>
        <taxon>Actinomycetota</taxon>
        <taxon>Actinomycetes</taxon>
        <taxon>Micrococcales</taxon>
        <taxon>Microbacteriaceae</taxon>
        <taxon>Subtercola</taxon>
    </lineage>
</organism>
<evidence type="ECO:0000313" key="2">
    <source>
        <dbReference type="EMBL" id="RFA12401.1"/>
    </source>
</evidence>
<keyword evidence="1" id="KW-0472">Membrane</keyword>
<evidence type="ECO:0000256" key="1">
    <source>
        <dbReference type="SAM" id="Phobius"/>
    </source>
</evidence>
<name>A0A3E0VRT4_9MICO</name>
<feature type="transmembrane region" description="Helical" evidence="1">
    <location>
        <begin position="78"/>
        <end position="103"/>
    </location>
</feature>
<proteinExistence type="predicted"/>
<feature type="transmembrane region" description="Helical" evidence="1">
    <location>
        <begin position="115"/>
        <end position="134"/>
    </location>
</feature>
<dbReference type="OrthoDB" id="5114731at2"/>
<gene>
    <name evidence="2" type="ORF">B7R22_15775</name>
</gene>
<keyword evidence="1" id="KW-0812">Transmembrane</keyword>
<keyword evidence="1" id="KW-1133">Transmembrane helix</keyword>
<feature type="transmembrane region" description="Helical" evidence="1">
    <location>
        <begin position="18"/>
        <end position="40"/>
    </location>
</feature>
<accession>A0A3E0VRT4</accession>
<reference evidence="2 3" key="1">
    <citation type="submission" date="2017-04" db="EMBL/GenBank/DDBJ databases">
        <title>Comparative genome analysis of Subtercola boreus.</title>
        <authorList>
            <person name="Cho Y.-J."/>
            <person name="Cho A."/>
            <person name="Kim O.-S."/>
            <person name="Lee J.-I."/>
        </authorList>
    </citation>
    <scope>NUCLEOTIDE SEQUENCE [LARGE SCALE GENOMIC DNA]</scope>
    <source>
        <strain evidence="2 3">P27479</strain>
    </source>
</reference>
<evidence type="ECO:0000313" key="3">
    <source>
        <dbReference type="Proteomes" id="UP000256541"/>
    </source>
</evidence>
<sequence>MSVAVWWPAFTLGAWGEIFFDTLLSVWAAASAGFMLAMLVPAARQRLGWTSLTLLLPSLWLVLSLAVPNESEDLEVAIVAVVGVLVVLLGVPFMVWALARLAWPEISETVPLRGKLLVLATVAVVAIASFSLGANESRFLTCEDFTISGNSEPPGCVHESP</sequence>
<dbReference type="EMBL" id="NBXB01000042">
    <property type="protein sequence ID" value="RFA12401.1"/>
    <property type="molecule type" value="Genomic_DNA"/>
</dbReference>